<keyword evidence="7 8" id="KW-0624">Polysaccharide degradation</keyword>
<feature type="active site" evidence="8">
    <location>
        <position position="422"/>
    </location>
</feature>
<keyword evidence="12" id="KW-1185">Reference proteome</keyword>
<evidence type="ECO:0000256" key="9">
    <source>
        <dbReference type="RuleBase" id="RU361166"/>
    </source>
</evidence>
<evidence type="ECO:0000256" key="8">
    <source>
        <dbReference type="PROSITE-ProRule" id="PRU10059"/>
    </source>
</evidence>
<dbReference type="FunFam" id="1.50.10.10:FF:000020">
    <property type="entry name" value="Endoglucanase"/>
    <property type="match status" value="1"/>
</dbReference>
<evidence type="ECO:0000256" key="3">
    <source>
        <dbReference type="ARBA" id="ARBA00022801"/>
    </source>
</evidence>
<evidence type="ECO:0000256" key="2">
    <source>
        <dbReference type="ARBA" id="ARBA00007072"/>
    </source>
</evidence>
<dbReference type="AlphaFoldDB" id="A0A9D5A7C8"/>
<evidence type="ECO:0000256" key="5">
    <source>
        <dbReference type="ARBA" id="ARBA00023277"/>
    </source>
</evidence>
<keyword evidence="3 8" id="KW-0378">Hydrolase</keyword>
<reference evidence="11 12" key="1">
    <citation type="journal article" date="2022" name="Nat. Genet.">
        <title>Improved pea reference genome and pan-genome highlight genomic features and evolutionary characteristics.</title>
        <authorList>
            <person name="Yang T."/>
            <person name="Liu R."/>
            <person name="Luo Y."/>
            <person name="Hu S."/>
            <person name="Wang D."/>
            <person name="Wang C."/>
            <person name="Pandey M.K."/>
            <person name="Ge S."/>
            <person name="Xu Q."/>
            <person name="Li N."/>
            <person name="Li G."/>
            <person name="Huang Y."/>
            <person name="Saxena R.K."/>
            <person name="Ji Y."/>
            <person name="Li M."/>
            <person name="Yan X."/>
            <person name="He Y."/>
            <person name="Liu Y."/>
            <person name="Wang X."/>
            <person name="Xiang C."/>
            <person name="Varshney R.K."/>
            <person name="Ding H."/>
            <person name="Gao S."/>
            <person name="Zong X."/>
        </authorList>
    </citation>
    <scope>NUCLEOTIDE SEQUENCE [LARGE SCALE GENOMIC DNA]</scope>
    <source>
        <strain evidence="11 12">cv. Zhongwan 6</strain>
    </source>
</reference>
<proteinExistence type="inferred from homology"/>
<gene>
    <name evidence="11" type="ORF">KIW84_063133</name>
</gene>
<evidence type="ECO:0000256" key="1">
    <source>
        <dbReference type="ARBA" id="ARBA00000966"/>
    </source>
</evidence>
<dbReference type="EC" id="3.2.1.4" evidence="9"/>
<evidence type="ECO:0000259" key="10">
    <source>
        <dbReference type="Pfam" id="PF00759"/>
    </source>
</evidence>
<dbReference type="GO" id="GO:0030245">
    <property type="term" value="P:cellulose catabolic process"/>
    <property type="evidence" value="ECO:0007669"/>
    <property type="project" value="UniProtKB-KW"/>
</dbReference>
<evidence type="ECO:0000256" key="4">
    <source>
        <dbReference type="ARBA" id="ARBA00023001"/>
    </source>
</evidence>
<evidence type="ECO:0000313" key="12">
    <source>
        <dbReference type="Proteomes" id="UP001058974"/>
    </source>
</evidence>
<protein>
    <recommendedName>
        <fullName evidence="9">Endoglucanase</fullName>
        <ecNumber evidence="9">3.2.1.4</ecNumber>
    </recommendedName>
</protein>
<dbReference type="InterPro" id="IPR001701">
    <property type="entry name" value="Glyco_hydro_9"/>
</dbReference>
<dbReference type="Gene3D" id="1.50.10.10">
    <property type="match status" value="1"/>
</dbReference>
<dbReference type="PROSITE" id="PS00592">
    <property type="entry name" value="GH9_2"/>
    <property type="match status" value="1"/>
</dbReference>
<dbReference type="PANTHER" id="PTHR22298">
    <property type="entry name" value="ENDO-1,4-BETA-GLUCANASE"/>
    <property type="match status" value="1"/>
</dbReference>
<evidence type="ECO:0000256" key="7">
    <source>
        <dbReference type="ARBA" id="ARBA00023326"/>
    </source>
</evidence>
<feature type="domain" description="Glycoside hydrolase family 9" evidence="10">
    <location>
        <begin position="43"/>
        <end position="495"/>
    </location>
</feature>
<comment type="caution">
    <text evidence="11">The sequence shown here is derived from an EMBL/GenBank/DDBJ whole genome shotgun (WGS) entry which is preliminary data.</text>
</comment>
<comment type="similarity">
    <text evidence="2 8 9">Belongs to the glycosyl hydrolase 9 (cellulase E) family.</text>
</comment>
<accession>A0A9D5A7C8</accession>
<comment type="catalytic activity">
    <reaction evidence="1 9">
        <text>Endohydrolysis of (1-&gt;4)-beta-D-glucosidic linkages in cellulose, lichenin and cereal beta-D-glucans.</text>
        <dbReference type="EC" id="3.2.1.4"/>
    </reaction>
</comment>
<dbReference type="EMBL" id="JAMSHJ010000006">
    <property type="protein sequence ID" value="KAI5397193.1"/>
    <property type="molecule type" value="Genomic_DNA"/>
</dbReference>
<dbReference type="GO" id="GO:0008810">
    <property type="term" value="F:cellulase activity"/>
    <property type="evidence" value="ECO:0007669"/>
    <property type="project" value="UniProtKB-EC"/>
</dbReference>
<dbReference type="Pfam" id="PF00759">
    <property type="entry name" value="Glyco_hydro_9"/>
    <property type="match status" value="1"/>
</dbReference>
<feature type="non-terminal residue" evidence="11">
    <location>
        <position position="1"/>
    </location>
</feature>
<evidence type="ECO:0000256" key="6">
    <source>
        <dbReference type="ARBA" id="ARBA00023295"/>
    </source>
</evidence>
<keyword evidence="5 8" id="KW-0119">Carbohydrate metabolism</keyword>
<dbReference type="SUPFAM" id="SSF48208">
    <property type="entry name" value="Six-hairpin glycosidases"/>
    <property type="match status" value="1"/>
</dbReference>
<dbReference type="InterPro" id="IPR012341">
    <property type="entry name" value="6hp_glycosidase-like_sf"/>
</dbReference>
<name>A0A9D5A7C8_PEA</name>
<dbReference type="InterPro" id="IPR008928">
    <property type="entry name" value="6-hairpin_glycosidase_sf"/>
</dbReference>
<sequence>SPFVLMLSLKMSLNNVLRSLSNVFIFILVCCSYMIENVASADYGTALTKSLLFFEGQRSGVLPKNQRVNWRGDSALKDGQDVGLNLVGGYYDAGDNLKLGFPMAYTITMLSWSAIEFKDKLARKKELNNALYAIKWGTNYLIKAHPQPNVLYGENGDPDSDHQCWERPEDMGTPRTSYKIDEQHPGSDLAAETAAALASASIAFRSVDLKYAFTLLTHAKQLFNFANSHQGLYQNSIPPAGKIYSSSGYKDELLWAAAWLHRATNMKQYLDYIGNSGDNGGVRSMFSWDDKYVGAQILIAKLVLERKVPSSGIWAQYKANAEQFICSCAQKSNQNVQKTPGGLLWFLPWANNQYVASATFAISTYTRYLSSHRAFLQCSGGAVSPSNLVSLVKSQVDYILGSNPKKMSYMVGYGTNYPQRIHHRGASIVSIKKDRSPVGCKDGLDKWLNRNAPNPNVLVGAVVSPDQNDGFSDNRNNYQLGEPATATVAPLVGVLAFLA</sequence>
<dbReference type="Gramene" id="Psat06G0313300-T1">
    <property type="protein sequence ID" value="KAI5397193.1"/>
    <property type="gene ID" value="KIW84_063133"/>
</dbReference>
<evidence type="ECO:0000313" key="11">
    <source>
        <dbReference type="EMBL" id="KAI5397193.1"/>
    </source>
</evidence>
<dbReference type="InterPro" id="IPR018221">
    <property type="entry name" value="Glyco_hydro_9_His_AS"/>
</dbReference>
<organism evidence="11 12">
    <name type="scientific">Pisum sativum</name>
    <name type="common">Garden pea</name>
    <name type="synonym">Lathyrus oleraceus</name>
    <dbReference type="NCBI Taxonomy" id="3888"/>
    <lineage>
        <taxon>Eukaryota</taxon>
        <taxon>Viridiplantae</taxon>
        <taxon>Streptophyta</taxon>
        <taxon>Embryophyta</taxon>
        <taxon>Tracheophyta</taxon>
        <taxon>Spermatophyta</taxon>
        <taxon>Magnoliopsida</taxon>
        <taxon>eudicotyledons</taxon>
        <taxon>Gunneridae</taxon>
        <taxon>Pentapetalae</taxon>
        <taxon>rosids</taxon>
        <taxon>fabids</taxon>
        <taxon>Fabales</taxon>
        <taxon>Fabaceae</taxon>
        <taxon>Papilionoideae</taxon>
        <taxon>50 kb inversion clade</taxon>
        <taxon>NPAAA clade</taxon>
        <taxon>Hologalegina</taxon>
        <taxon>IRL clade</taxon>
        <taxon>Fabeae</taxon>
        <taxon>Lathyrus</taxon>
    </lineage>
</organism>
<dbReference type="Proteomes" id="UP001058974">
    <property type="component" value="Chromosome 6"/>
</dbReference>
<keyword evidence="6 8" id="KW-0326">Glycosidase</keyword>
<keyword evidence="4 9" id="KW-0136">Cellulose degradation</keyword>